<evidence type="ECO:0000256" key="1">
    <source>
        <dbReference type="SAM" id="MobiDB-lite"/>
    </source>
</evidence>
<feature type="region of interest" description="Disordered" evidence="1">
    <location>
        <begin position="90"/>
        <end position="109"/>
    </location>
</feature>
<dbReference type="RefSeq" id="YP_010049747.1">
    <property type="nucleotide sequence ID" value="NC_054393.1"/>
</dbReference>
<dbReference type="GeneID" id="63743070"/>
<keyword evidence="4" id="KW-1185">Reference proteome</keyword>
<evidence type="ECO:0000259" key="2">
    <source>
        <dbReference type="Pfam" id="PF24623"/>
    </source>
</evidence>
<proteinExistence type="predicted"/>
<dbReference type="EMBL" id="MK494099">
    <property type="protein sequence ID" value="QBP29735.1"/>
    <property type="molecule type" value="Genomic_DNA"/>
</dbReference>
<dbReference type="Pfam" id="PF24623">
    <property type="entry name" value="Phage_zn_bind_8"/>
    <property type="match status" value="1"/>
</dbReference>
<evidence type="ECO:0000313" key="4">
    <source>
        <dbReference type="Proteomes" id="UP000294565"/>
    </source>
</evidence>
<accession>A0A482JAQ5</accession>
<dbReference type="Proteomes" id="UP000294565">
    <property type="component" value="Segment"/>
</dbReference>
<evidence type="ECO:0000313" key="3">
    <source>
        <dbReference type="EMBL" id="QBP29735.1"/>
    </source>
</evidence>
<dbReference type="InterPro" id="IPR056911">
    <property type="entry name" value="Phage_Znf_bind_put"/>
</dbReference>
<protein>
    <recommendedName>
        <fullName evidence="2">DNA-binding phage zinc finger domain-containing protein</fullName>
    </recommendedName>
</protein>
<feature type="domain" description="DNA-binding phage zinc finger" evidence="2">
    <location>
        <begin position="152"/>
        <end position="192"/>
    </location>
</feature>
<sequence>MTEDDPKKPTIPENQYPPIAMAVYQACLNYDPYLPESREAMVRAWAKVFFRFQLTLNDLTAAVDKLYAERESGFKPLPADIANAARALRHDRRQREEATAASRPALTDEEAERAARARIEAIKALAAEKKLELEEKPAQIGSAGSATHLGGNPLAIACSWCRASAGSPCVSPATGLRLTQTPYHPARVEAAKKLVGAE</sequence>
<reference evidence="3 4" key="1">
    <citation type="submission" date="2019-02" db="EMBL/GenBank/DDBJ databases">
        <authorList>
            <person name="Kanzanas C."/>
            <person name="Smith M.A."/>
            <person name="Zack K.M."/>
            <person name="Garlena R.A."/>
            <person name="Russell D.A."/>
            <person name="Pope W.H."/>
            <person name="Jacobs-Sera D."/>
            <person name="Hatfull G.F."/>
        </authorList>
    </citation>
    <scope>NUCLEOTIDE SEQUENCE [LARGE SCALE GENOMIC DNA]</scope>
</reference>
<name>A0A482JAQ5_9CAUD</name>
<organism evidence="3 4">
    <name type="scientific">Mycobacterium phage Typha</name>
    <dbReference type="NCBI Taxonomy" id="2517971"/>
    <lineage>
        <taxon>Viruses</taxon>
        <taxon>Duplodnaviria</taxon>
        <taxon>Heunggongvirae</taxon>
        <taxon>Uroviricota</taxon>
        <taxon>Caudoviricetes</taxon>
        <taxon>Typhavirus</taxon>
        <taxon>Typhavirus typha</taxon>
    </lineage>
</organism>
<dbReference type="KEGG" id="vg:63743070"/>
<gene>
    <name evidence="3" type="primary">80</name>
    <name evidence="3" type="ORF">SEA_TYPHA_80</name>
</gene>